<dbReference type="Proteomes" id="UP001189624">
    <property type="component" value="Chromosome 6"/>
</dbReference>
<name>A0AA86VLE4_9FABA</name>
<evidence type="ECO:0000313" key="1">
    <source>
        <dbReference type="EMBL" id="CAJ1965448.1"/>
    </source>
</evidence>
<dbReference type="EMBL" id="OY731403">
    <property type="protein sequence ID" value="CAJ1965448.1"/>
    <property type="molecule type" value="Genomic_DNA"/>
</dbReference>
<dbReference type="AlphaFoldDB" id="A0AA86VLE4"/>
<accession>A0AA86VLE4</accession>
<reference evidence="1" key="1">
    <citation type="submission" date="2023-10" db="EMBL/GenBank/DDBJ databases">
        <authorList>
            <person name="Domelevo Entfellner J.-B."/>
        </authorList>
    </citation>
    <scope>NUCLEOTIDE SEQUENCE</scope>
</reference>
<organism evidence="1 2">
    <name type="scientific">Sphenostylis stenocarpa</name>
    <dbReference type="NCBI Taxonomy" id="92480"/>
    <lineage>
        <taxon>Eukaryota</taxon>
        <taxon>Viridiplantae</taxon>
        <taxon>Streptophyta</taxon>
        <taxon>Embryophyta</taxon>
        <taxon>Tracheophyta</taxon>
        <taxon>Spermatophyta</taxon>
        <taxon>Magnoliopsida</taxon>
        <taxon>eudicotyledons</taxon>
        <taxon>Gunneridae</taxon>
        <taxon>Pentapetalae</taxon>
        <taxon>rosids</taxon>
        <taxon>fabids</taxon>
        <taxon>Fabales</taxon>
        <taxon>Fabaceae</taxon>
        <taxon>Papilionoideae</taxon>
        <taxon>50 kb inversion clade</taxon>
        <taxon>NPAAA clade</taxon>
        <taxon>indigoferoid/millettioid clade</taxon>
        <taxon>Phaseoleae</taxon>
        <taxon>Sphenostylis</taxon>
    </lineage>
</organism>
<keyword evidence="2" id="KW-1185">Reference proteome</keyword>
<protein>
    <submittedName>
        <fullName evidence="1">Uncharacterized protein</fullName>
    </submittedName>
</protein>
<evidence type="ECO:0000313" key="2">
    <source>
        <dbReference type="Proteomes" id="UP001189624"/>
    </source>
</evidence>
<proteinExistence type="predicted"/>
<sequence length="54" mass="5506">DPLAVQSTRHISEGAGRILALGGPSLVGKSAERVFSSAGRILLTSNPLGVGHVR</sequence>
<dbReference type="Gramene" id="rna-AYBTSS11_LOCUS20847">
    <property type="protein sequence ID" value="CAJ1965448.1"/>
    <property type="gene ID" value="gene-AYBTSS11_LOCUS20847"/>
</dbReference>
<feature type="non-terminal residue" evidence="1">
    <location>
        <position position="1"/>
    </location>
</feature>
<gene>
    <name evidence="1" type="ORF">AYBTSS11_LOCUS20847</name>
</gene>